<dbReference type="EMBL" id="CP010945">
    <property type="protein sequence ID" value="AKV07179.1"/>
    <property type="molecule type" value="Genomic_DNA"/>
</dbReference>
<dbReference type="RefSeq" id="WP_017336916.1">
    <property type="nucleotide sequence ID" value="NZ_CP010945.1"/>
</dbReference>
<evidence type="ECO:0008006" key="3">
    <source>
        <dbReference type="Google" id="ProtNLM"/>
    </source>
</evidence>
<organism evidence="1 2">
    <name type="scientific">Pseudomonas fluorescens NCIMB 11764</name>
    <dbReference type="NCBI Taxonomy" id="1221522"/>
    <lineage>
        <taxon>Bacteria</taxon>
        <taxon>Pseudomonadati</taxon>
        <taxon>Pseudomonadota</taxon>
        <taxon>Gammaproteobacteria</taxon>
        <taxon>Pseudomonadales</taxon>
        <taxon>Pseudomonadaceae</taxon>
        <taxon>Pseudomonas</taxon>
    </lineage>
</organism>
<reference evidence="1 2" key="1">
    <citation type="journal article" date="2012" name="J. Bacteriol.">
        <title>Draft genome sequence of the cyanide-utilizing bacterium Pseudomonas fluorescens strain NCIMB 11764.</title>
        <authorList>
            <person name="Vilo C.A."/>
            <person name="Benedik M.J."/>
            <person name="Kunz D.A."/>
            <person name="Dong Q."/>
        </authorList>
    </citation>
    <scope>NUCLEOTIDE SEQUENCE [LARGE SCALE GENOMIC DNA]</scope>
    <source>
        <strain evidence="1 2">NCIMB 11764</strain>
    </source>
</reference>
<dbReference type="InterPro" id="IPR003458">
    <property type="entry name" value="Phage_T4_Gp38_tail_assem"/>
</dbReference>
<dbReference type="AlphaFoldDB" id="A0A0K1QN38"/>
<evidence type="ECO:0000313" key="1">
    <source>
        <dbReference type="EMBL" id="AKV07179.1"/>
    </source>
</evidence>
<accession>A0A0K1QN38</accession>
<sequence length="119" mass="13068">MNFAVRIDGQGWRSVNGESDLLLGEVLTDVKPAETLPLPPSVEEVAKLAKVQRDKLLAVAANRMGPLQDAIDTDQASADEAARLVLWKGYRIDLNRIEEQATFPTDIDWPLSPDEALAD</sequence>
<dbReference type="Proteomes" id="UP000017175">
    <property type="component" value="Chromosome"/>
</dbReference>
<evidence type="ECO:0000313" key="2">
    <source>
        <dbReference type="Proteomes" id="UP000017175"/>
    </source>
</evidence>
<proteinExistence type="predicted"/>
<gene>
    <name evidence="1" type="ORF">B723_12465</name>
</gene>
<dbReference type="Pfam" id="PF02413">
    <property type="entry name" value="Caudo_TAP"/>
    <property type="match status" value="1"/>
</dbReference>
<dbReference type="OrthoDB" id="8596093at2"/>
<name>A0A0K1QN38_PSEFL</name>
<protein>
    <recommendedName>
        <fullName evidence="3">Phage tail protein</fullName>
    </recommendedName>
</protein>